<dbReference type="PANTHER" id="PTHR36932:SF1">
    <property type="entry name" value="CAPSULAR POLYSACCHARIDE BIOSYNTHESIS PROTEIN"/>
    <property type="match status" value="1"/>
</dbReference>
<name>A0A212JU26_9FIRM</name>
<dbReference type="SUPFAM" id="SSF56801">
    <property type="entry name" value="Acetyl-CoA synthetase-like"/>
    <property type="match status" value="1"/>
</dbReference>
<proteinExistence type="predicted"/>
<sequence length="449" mass="51079">MKQTGLWTTLYLTHQADKMADAARMALQRNRLRELIAYAKENSPYFSALYREVSEDTPLSILPVTNKAEMTEHFDAWMTDRAITREKVDAFMSDLSNVGRKLDGKYLVYTTSGSTGTPCTILYDDTTFHVSSAIGVLRSFARKRDMKRFIRQGGKTVALFADNGFYLGCGSVRYNLRKMPWKRHKLNTCDVRKRTQDIVDLLNDFQPAMIGSYPTALELLAPEQETGNLHIRPAIIMAGGEYLSEEVRERLSRVFGCYVQTNYSCTEGGTMACECKEHHFHINDDWVILEAVDENNKAVPVGTQSAKVLLTNLANRICPLIRFEITDRVVIHDEPCPCGNSKPWLTLEGRTDDILTFEHGVKIAPLSLYAILKEIQGVRRFQLVQLEQDLLELRLVADDKQKSFAEAKWALEDYWRRSGAEAKVRLSEREPETNPISGKFKHIIAKVPT</sequence>
<dbReference type="PANTHER" id="PTHR36932">
    <property type="entry name" value="CAPSULAR POLYSACCHARIDE BIOSYNTHESIS PROTEIN"/>
    <property type="match status" value="1"/>
</dbReference>
<protein>
    <submittedName>
        <fullName evidence="1">Uncharacterized protein</fullName>
    </submittedName>
</protein>
<organism evidence="1">
    <name type="scientific">uncultured Eubacteriales bacterium</name>
    <dbReference type="NCBI Taxonomy" id="172733"/>
    <lineage>
        <taxon>Bacteria</taxon>
        <taxon>Bacillati</taxon>
        <taxon>Bacillota</taxon>
        <taxon>Clostridia</taxon>
        <taxon>Eubacteriales</taxon>
        <taxon>environmental samples</taxon>
    </lineage>
</organism>
<reference evidence="1" key="1">
    <citation type="submission" date="2016-04" db="EMBL/GenBank/DDBJ databases">
        <authorList>
            <person name="Evans L.H."/>
            <person name="Alamgir A."/>
            <person name="Owens N."/>
            <person name="Weber N.D."/>
            <person name="Virtaneva K."/>
            <person name="Barbian K."/>
            <person name="Babar A."/>
            <person name="Rosenke K."/>
        </authorList>
    </citation>
    <scope>NUCLEOTIDE SEQUENCE</scope>
    <source>
        <strain evidence="1">86</strain>
    </source>
</reference>
<dbReference type="EMBL" id="FLUN01000001">
    <property type="protein sequence ID" value="SBW02939.1"/>
    <property type="molecule type" value="Genomic_DNA"/>
</dbReference>
<dbReference type="InterPro" id="IPR042099">
    <property type="entry name" value="ANL_N_sf"/>
</dbReference>
<evidence type="ECO:0000313" key="1">
    <source>
        <dbReference type="EMBL" id="SBW02939.1"/>
    </source>
</evidence>
<dbReference type="InterPro" id="IPR053158">
    <property type="entry name" value="CapK_Type1_Caps_Biosynth"/>
</dbReference>
<dbReference type="AlphaFoldDB" id="A0A212JU26"/>
<gene>
    <name evidence="1" type="ORF">KL86CLO1_11716</name>
</gene>
<dbReference type="Gene3D" id="3.40.50.12780">
    <property type="entry name" value="N-terminal domain of ligase-like"/>
    <property type="match status" value="1"/>
</dbReference>
<accession>A0A212JU26</accession>